<reference evidence="1" key="1">
    <citation type="submission" date="2023-03" db="EMBL/GenBank/DDBJ databases">
        <title>Chromosome-level genomes of two armyworms, Mythimna separata and Mythimna loreyi, provide insights into the biosynthesis and reception of sex pheromones.</title>
        <authorList>
            <person name="Zhao H."/>
        </authorList>
    </citation>
    <scope>NUCLEOTIDE SEQUENCE</scope>
    <source>
        <strain evidence="1">BeijingLab</strain>
    </source>
</reference>
<keyword evidence="2" id="KW-1185">Reference proteome</keyword>
<proteinExistence type="predicted"/>
<evidence type="ECO:0000313" key="2">
    <source>
        <dbReference type="Proteomes" id="UP001231649"/>
    </source>
</evidence>
<evidence type="ECO:0000313" key="1">
    <source>
        <dbReference type="EMBL" id="KAJ8705417.1"/>
    </source>
</evidence>
<gene>
    <name evidence="1" type="ORF">PYW08_012463</name>
</gene>
<accession>A0ACC2Q313</accession>
<name>A0ACC2Q313_9NEOP</name>
<sequence length="337" mass="38570">MNLKLDQMVQLQVHIHPIEPHVLNTDSKSTSLKPSDKGERHYNKQWEQKYSWLVYDTESGSAVCKLCQMFMKNKLKVLQKTGGVFITVPFKSFKKALGKDVKLQKHEHSSAHTISVEMESLRRQAMKKPIHAQIIQHSVDSEKEWNRKGLKILLRGLYFLVKEEIAHTTKYESLIESILDKTNGEFKAWRHALVSSKETACELLECLGEVLRGELKETLKNKKFSVLADESTSLRNEMELSIMFRVMQHKVPVEKFLAIVKIADEKAKTIANAIGKELTALNLNYKDIIAFGFDGASNMAGNVGGVRKKLSEKANKNKKVMRYFHILKDIYKLLLLS</sequence>
<protein>
    <submittedName>
        <fullName evidence="1">Uncharacterized protein</fullName>
    </submittedName>
</protein>
<organism evidence="1 2">
    <name type="scientific">Mythimna loreyi</name>
    <dbReference type="NCBI Taxonomy" id="667449"/>
    <lineage>
        <taxon>Eukaryota</taxon>
        <taxon>Metazoa</taxon>
        <taxon>Ecdysozoa</taxon>
        <taxon>Arthropoda</taxon>
        <taxon>Hexapoda</taxon>
        <taxon>Insecta</taxon>
        <taxon>Pterygota</taxon>
        <taxon>Neoptera</taxon>
        <taxon>Endopterygota</taxon>
        <taxon>Lepidoptera</taxon>
        <taxon>Glossata</taxon>
        <taxon>Ditrysia</taxon>
        <taxon>Noctuoidea</taxon>
        <taxon>Noctuidae</taxon>
        <taxon>Noctuinae</taxon>
        <taxon>Hadenini</taxon>
        <taxon>Mythimna</taxon>
    </lineage>
</organism>
<dbReference type="EMBL" id="CM056807">
    <property type="protein sequence ID" value="KAJ8705417.1"/>
    <property type="molecule type" value="Genomic_DNA"/>
</dbReference>
<dbReference type="Proteomes" id="UP001231649">
    <property type="component" value="Chromosome 31"/>
</dbReference>
<comment type="caution">
    <text evidence="1">The sequence shown here is derived from an EMBL/GenBank/DDBJ whole genome shotgun (WGS) entry which is preliminary data.</text>
</comment>